<evidence type="ECO:0000259" key="3">
    <source>
        <dbReference type="Pfam" id="PF00472"/>
    </source>
</evidence>
<dbReference type="STRING" id="1454201.NMS_0674"/>
<dbReference type="RefSeq" id="WP_041495393.1">
    <property type="nucleotide sequence ID" value="NZ_AP014548.1"/>
</dbReference>
<dbReference type="Gene3D" id="3.30.160.20">
    <property type="match status" value="1"/>
</dbReference>
<dbReference type="GO" id="GO:0043022">
    <property type="term" value="F:ribosome binding"/>
    <property type="evidence" value="ECO:0007669"/>
    <property type="project" value="TreeGrafter"/>
</dbReference>
<organism evidence="4 5">
    <name type="scientific">Nonlabens marinus S1-08</name>
    <dbReference type="NCBI Taxonomy" id="1454201"/>
    <lineage>
        <taxon>Bacteria</taxon>
        <taxon>Pseudomonadati</taxon>
        <taxon>Bacteroidota</taxon>
        <taxon>Flavobacteriia</taxon>
        <taxon>Flavobacteriales</taxon>
        <taxon>Flavobacteriaceae</taxon>
        <taxon>Nonlabens</taxon>
    </lineage>
</organism>
<evidence type="ECO:0000313" key="4">
    <source>
        <dbReference type="EMBL" id="BAO54683.1"/>
    </source>
</evidence>
<dbReference type="PANTHER" id="PTHR47814">
    <property type="entry name" value="PEPTIDYL-TRNA HYDROLASE ARFB"/>
    <property type="match status" value="1"/>
</dbReference>
<dbReference type="PANTHER" id="PTHR47814:SF1">
    <property type="entry name" value="PEPTIDYL-TRNA HYDROLASE ARFB"/>
    <property type="match status" value="1"/>
</dbReference>
<evidence type="ECO:0000256" key="2">
    <source>
        <dbReference type="SAM" id="MobiDB-lite"/>
    </source>
</evidence>
<keyword evidence="5" id="KW-1185">Reference proteome</keyword>
<protein>
    <recommendedName>
        <fullName evidence="3">Prokaryotic-type class I peptide chain release factors domain-containing protein</fullName>
    </recommendedName>
</protein>
<dbReference type="EMBL" id="AP014548">
    <property type="protein sequence ID" value="BAO54683.1"/>
    <property type="molecule type" value="Genomic_DNA"/>
</dbReference>
<accession>W8VUL6</accession>
<evidence type="ECO:0000256" key="1">
    <source>
        <dbReference type="ARBA" id="ARBA00010835"/>
    </source>
</evidence>
<dbReference type="KEGG" id="nmf:NMS_0674"/>
<dbReference type="HOGENOM" id="CLU_089470_3_2_10"/>
<feature type="domain" description="Prokaryotic-type class I peptide chain release factors" evidence="3">
    <location>
        <begin position="7"/>
        <end position="128"/>
    </location>
</feature>
<dbReference type="OrthoDB" id="9815709at2"/>
<sequence length="132" mass="14905">MDLNQLEKDVSYTAVASSGPGGQHANKVATKVLLELDIEKSSAFAKAEKERILAALQNQLTKENLLKISCQESRSQAKNKELAFAKLVKLLRKSAKPKKVRRKRVVPASVKRKRLNDKKKHSEKKANRNFRL</sequence>
<dbReference type="AlphaFoldDB" id="W8VUL6"/>
<reference evidence="4 5" key="1">
    <citation type="journal article" date="2014" name="Proc. Natl. Acad. Sci. U.S.A.">
        <title>Functional characterization of flavobacteria rhodopsins reveals a unique class of light-driven chloride pump in bacteria.</title>
        <authorList>
            <person name="Yoshizawa S."/>
            <person name="Kumagai Y."/>
            <person name="Kim H."/>
            <person name="Ogura Y."/>
            <person name="Hayashi T."/>
            <person name="Iwasaki W."/>
            <person name="DeLong E.F."/>
            <person name="Kogure K."/>
        </authorList>
    </citation>
    <scope>NUCLEOTIDE SEQUENCE [LARGE SCALE GENOMIC DNA]</scope>
    <source>
        <strain evidence="4 5">S1-08</strain>
    </source>
</reference>
<dbReference type="InterPro" id="IPR000352">
    <property type="entry name" value="Pep_chain_release_fac_I"/>
</dbReference>
<feature type="region of interest" description="Disordered" evidence="2">
    <location>
        <begin position="95"/>
        <end position="132"/>
    </location>
</feature>
<dbReference type="Pfam" id="PF00472">
    <property type="entry name" value="RF-1"/>
    <property type="match status" value="1"/>
</dbReference>
<proteinExistence type="inferred from homology"/>
<dbReference type="NCBIfam" id="NF006718">
    <property type="entry name" value="PRK09256.1"/>
    <property type="match status" value="1"/>
</dbReference>
<dbReference type="SUPFAM" id="SSF75620">
    <property type="entry name" value="Release factor"/>
    <property type="match status" value="1"/>
</dbReference>
<dbReference type="InterPro" id="IPR045853">
    <property type="entry name" value="Pep_chain_release_fac_I_sf"/>
</dbReference>
<gene>
    <name evidence="4" type="ORF">NMS_0674</name>
</gene>
<comment type="similarity">
    <text evidence="1">Belongs to the prokaryotic/mitochondrial release factor family.</text>
</comment>
<dbReference type="GO" id="GO:0072344">
    <property type="term" value="P:rescue of stalled ribosome"/>
    <property type="evidence" value="ECO:0007669"/>
    <property type="project" value="TreeGrafter"/>
</dbReference>
<dbReference type="GO" id="GO:0003747">
    <property type="term" value="F:translation release factor activity"/>
    <property type="evidence" value="ECO:0007669"/>
    <property type="project" value="InterPro"/>
</dbReference>
<dbReference type="Proteomes" id="UP000031760">
    <property type="component" value="Chromosome"/>
</dbReference>
<name>W8VUL6_9FLAO</name>
<dbReference type="GO" id="GO:0004045">
    <property type="term" value="F:peptidyl-tRNA hydrolase activity"/>
    <property type="evidence" value="ECO:0007669"/>
    <property type="project" value="TreeGrafter"/>
</dbReference>
<evidence type="ECO:0000313" key="5">
    <source>
        <dbReference type="Proteomes" id="UP000031760"/>
    </source>
</evidence>